<reference evidence="2" key="1">
    <citation type="journal article" date="2022" name="Front. Microbiol.">
        <title>Genome-based taxonomic rearrangement of Oceanobacter-related bacteria including the description of Thalassolituus hydrocarbonoclasticus sp. nov. and Thalassolituus pacificus sp. nov. and emended description of the genus Thalassolituus.</title>
        <authorList>
            <person name="Dong C."/>
            <person name="Wei L."/>
            <person name="Wang J."/>
            <person name="Lai Q."/>
            <person name="Huang Z."/>
            <person name="Shao Z."/>
        </authorList>
    </citation>
    <scope>NUCLEOTIDE SEQUENCE</scope>
    <source>
        <strain evidence="2">59MF3M-4</strain>
    </source>
</reference>
<gene>
    <name evidence="2" type="ORF">NYR02_06870</name>
</gene>
<dbReference type="EMBL" id="JAOANI010000014">
    <property type="protein sequence ID" value="MCT7358737.1"/>
    <property type="molecule type" value="Genomic_DNA"/>
</dbReference>
<reference evidence="2" key="2">
    <citation type="submission" date="2022-08" db="EMBL/GenBank/DDBJ databases">
        <authorList>
            <person name="Dong C."/>
        </authorList>
    </citation>
    <scope>NUCLEOTIDE SEQUENCE</scope>
    <source>
        <strain evidence="2">59MF3M-4</strain>
    </source>
</reference>
<feature type="coiled-coil region" evidence="1">
    <location>
        <begin position="229"/>
        <end position="287"/>
    </location>
</feature>
<accession>A0A9X2WFF2</accession>
<evidence type="ECO:0000313" key="3">
    <source>
        <dbReference type="Proteomes" id="UP001147830"/>
    </source>
</evidence>
<dbReference type="Pfam" id="PF03993">
    <property type="entry name" value="DUF349"/>
    <property type="match status" value="4"/>
</dbReference>
<evidence type="ECO:0000256" key="1">
    <source>
        <dbReference type="SAM" id="Coils"/>
    </source>
</evidence>
<dbReference type="RefSeq" id="WP_260975623.1">
    <property type="nucleotide sequence ID" value="NZ_JAOANI010000014.1"/>
</dbReference>
<dbReference type="AlphaFoldDB" id="A0A9X2WFF2"/>
<name>A0A9X2WFF2_9GAMM</name>
<evidence type="ECO:0000313" key="2">
    <source>
        <dbReference type="EMBL" id="MCT7358737.1"/>
    </source>
</evidence>
<proteinExistence type="predicted"/>
<dbReference type="InterPro" id="IPR007139">
    <property type="entry name" value="DUF349"/>
</dbReference>
<feature type="coiled-coil region" evidence="1">
    <location>
        <begin position="389"/>
        <end position="434"/>
    </location>
</feature>
<feature type="coiled-coil region" evidence="1">
    <location>
        <begin position="755"/>
        <end position="782"/>
    </location>
</feature>
<comment type="caution">
    <text evidence="2">The sequence shown here is derived from an EMBL/GenBank/DDBJ whole genome shotgun (WGS) entry which is preliminary data.</text>
</comment>
<sequence>MALFKKFFKPKVRIEKWQDANPEVRRQALQDLKSPDQLITFVNNESQAELRQLAIARIDQPSALEQLLHSARDDVRQAARSRLLTQLLPANNDLSQIKDSRLLVQIAGLTDDNELRLQAIARISDEQERLQLARTHAVAKVRLAAAEGIDSPELLQQLLDHAQGKDKAIYRLCKDRLAAHKAAQQEQQAQTDAIDNLLAQAKYLNKVGYHPEFNGKLQLLNKQWQELQAQAAAETAANINAELAQANALLSAHAEEEQRQAAERVAANAAAAQQEQLLQRLAQLTEEAPANPQADISAALQQLQQDWDQSFHQHKPTAEQTRQFENQLQQLLALQSANQHYSNQQEKLQKWLDAPLADDMNGLKNITKQAQQWLKQLAWPQALPAPAWLNAVTHKQQQAEAALAQLQQQQQARLNTLDQQLSALEQALNDGQLKDAGRLSQQVQQNLRQVDSQAAQNAQRQYRSLGARLQEMRDWQGFATTPKKEALVSAMEALINAGIDAGILADKIHALQEEWKTLGHAPADQALWERFQAAGDQAFEPCRAYFAEIAEQRNRNIELRQQLTAELLSYEAAMDWSNADWKTVQKTLDAARDTFRQYSPVERNAHKTTQEAFQQACDAIYGHLKAEYDRNLQAKQALVDNAAALIEQDDLSGAIDQVKQLQQQWKAVGVTPRNPDQKLWKQFRAHCDAVFARLDESKAERKAQLEQTVSQAETLVQQASALLTDASEAQLPQLRDALADIKQQFSALELPRSAHQRLSKQLQDHEQQLQDLRQNQQKQAEQARWAGLISRLQNLTADDAQWAEASSTALPQGYDDAQFNQARQNELSSDENAQDLCILMEILAEVATIEADKSRRMALQVQRLADGLGKGLTPAQERQQLVERWLAAAGNRDAALQQRFVQALQASL</sequence>
<organism evidence="2 3">
    <name type="scientific">Thalassolituus pacificus</name>
    <dbReference type="NCBI Taxonomy" id="2975440"/>
    <lineage>
        <taxon>Bacteria</taxon>
        <taxon>Pseudomonadati</taxon>
        <taxon>Pseudomonadota</taxon>
        <taxon>Gammaproteobacteria</taxon>
        <taxon>Oceanospirillales</taxon>
        <taxon>Oceanospirillaceae</taxon>
        <taxon>Thalassolituus</taxon>
    </lineage>
</organism>
<keyword evidence="3" id="KW-1185">Reference proteome</keyword>
<keyword evidence="1" id="KW-0175">Coiled coil</keyword>
<dbReference type="Proteomes" id="UP001147830">
    <property type="component" value="Unassembled WGS sequence"/>
</dbReference>
<protein>
    <submittedName>
        <fullName evidence="2">DUF349 domain-containing protein</fullName>
    </submittedName>
</protein>